<feature type="region of interest" description="Disordered" evidence="1">
    <location>
        <begin position="298"/>
        <end position="336"/>
    </location>
</feature>
<dbReference type="Proteomes" id="UP000694892">
    <property type="component" value="Chromosome 2L"/>
</dbReference>
<organism evidence="2 3">
    <name type="scientific">Xenopus laevis</name>
    <name type="common">African clawed frog</name>
    <dbReference type="NCBI Taxonomy" id="8355"/>
    <lineage>
        <taxon>Eukaryota</taxon>
        <taxon>Metazoa</taxon>
        <taxon>Chordata</taxon>
        <taxon>Craniata</taxon>
        <taxon>Vertebrata</taxon>
        <taxon>Euteleostomi</taxon>
        <taxon>Amphibia</taxon>
        <taxon>Batrachia</taxon>
        <taxon>Anura</taxon>
        <taxon>Pipoidea</taxon>
        <taxon>Pipidae</taxon>
        <taxon>Xenopodinae</taxon>
        <taxon>Xenopus</taxon>
        <taxon>Xenopus</taxon>
    </lineage>
</organism>
<feature type="non-terminal residue" evidence="2">
    <location>
        <position position="1"/>
    </location>
</feature>
<gene>
    <name evidence="2" type="ORF">XELAEV_18011371mg</name>
</gene>
<feature type="compositionally biased region" description="Low complexity" evidence="1">
    <location>
        <begin position="33"/>
        <end position="45"/>
    </location>
</feature>
<evidence type="ECO:0000313" key="3">
    <source>
        <dbReference type="Proteomes" id="UP000694892"/>
    </source>
</evidence>
<feature type="region of interest" description="Disordered" evidence="1">
    <location>
        <begin position="245"/>
        <end position="274"/>
    </location>
</feature>
<feature type="region of interest" description="Disordered" evidence="1">
    <location>
        <begin position="95"/>
        <end position="116"/>
    </location>
</feature>
<proteinExistence type="predicted"/>
<reference evidence="3" key="1">
    <citation type="journal article" date="2016" name="Nature">
        <title>Genome evolution in the allotetraploid frog Xenopus laevis.</title>
        <authorList>
            <person name="Session A.M."/>
            <person name="Uno Y."/>
            <person name="Kwon T."/>
            <person name="Chapman J.A."/>
            <person name="Toyoda A."/>
            <person name="Takahashi S."/>
            <person name="Fukui A."/>
            <person name="Hikosaka A."/>
            <person name="Suzuki A."/>
            <person name="Kondo M."/>
            <person name="van Heeringen S.J."/>
            <person name="Quigley I."/>
            <person name="Heinz S."/>
            <person name="Ogino H."/>
            <person name="Ochi H."/>
            <person name="Hellsten U."/>
            <person name="Lyons J.B."/>
            <person name="Simakov O."/>
            <person name="Putnam N."/>
            <person name="Stites J."/>
            <person name="Kuroki Y."/>
            <person name="Tanaka T."/>
            <person name="Michiue T."/>
            <person name="Watanabe M."/>
            <person name="Bogdanovic O."/>
            <person name="Lister R."/>
            <person name="Georgiou G."/>
            <person name="Paranjpe S.S."/>
            <person name="van Kruijsbergen I."/>
            <person name="Shu S."/>
            <person name="Carlson J."/>
            <person name="Kinoshita T."/>
            <person name="Ohta Y."/>
            <person name="Mawaribuchi S."/>
            <person name="Jenkins J."/>
            <person name="Grimwood J."/>
            <person name="Schmutz J."/>
            <person name="Mitros T."/>
            <person name="Mozaffari S.V."/>
            <person name="Suzuki Y."/>
            <person name="Haramoto Y."/>
            <person name="Yamamoto T.S."/>
            <person name="Takagi C."/>
            <person name="Heald R."/>
            <person name="Miller K."/>
            <person name="Haudenschild C."/>
            <person name="Kitzman J."/>
            <person name="Nakayama T."/>
            <person name="Izutsu Y."/>
            <person name="Robert J."/>
            <person name="Fortriede J."/>
            <person name="Burns K."/>
            <person name="Lotay V."/>
            <person name="Karimi K."/>
            <person name="Yasuoka Y."/>
            <person name="Dichmann D.S."/>
            <person name="Flajnik M.F."/>
            <person name="Houston D.W."/>
            <person name="Shendure J."/>
            <person name="DuPasquier L."/>
            <person name="Vize P.D."/>
            <person name="Zorn A.M."/>
            <person name="Ito M."/>
            <person name="Marcotte E.M."/>
            <person name="Wallingford J.B."/>
            <person name="Ito Y."/>
            <person name="Asashima M."/>
            <person name="Ueno N."/>
            <person name="Matsuda Y."/>
            <person name="Veenstra G.J."/>
            <person name="Fujiyama A."/>
            <person name="Harland R.M."/>
            <person name="Taira M."/>
            <person name="Rokhsar D.S."/>
        </authorList>
    </citation>
    <scope>NUCLEOTIDE SEQUENCE [LARGE SCALE GENOMIC DNA]</scope>
    <source>
        <strain evidence="3">J</strain>
    </source>
</reference>
<name>A0A974DMY7_XENLA</name>
<sequence>KSNANVAAASNVTSVTNAEQLVQEKDEREVLYHTAANNNTAQHAAPGANGELSQQPDASANPTASHTEQDRAGSDVNMKDNVQCKGSVVGQQEVQMDKTKCQQRKRTKAAIPKKTKDSKVDSCTSTILDVSVSGGASVRDCSEEEIGEQLSEVLAGECTEKTKSVGASVNVSGGKVLGGSAQAVQGSRVCARGECGYADAVSQLKRCGNVIGELEKDFRVLGNAYGSCPMSWQSINEEFRMEMWEPESEAPQYQPPKTPQPSTSFKPMWERGRGKGWPSVKSILGDWINVSEPQKAAEAKKKDCKTVSGGYNRKKGNGESAESAHPSFQEDGGGPIPLSVNRFAPLSWGERVESEEQELAEKEWRLSRELASQPSEHSFIKYNYNNLLLEKAPLWVEIFRVWVFPYLEWWQRGGLVKSVHAPHGALPPYVVVSLKVMRRWCVSVGEIRASPRREINGRVLGSYFHVLLALKDCPEEVLGSGLSLVKSPRVPPKFRDVVWRSFLGSMLMTIRNTDALITLPGVCLWDIQATRGYDLGTLFLVSSVVRFYTWNAQCKVSLRREVLPCPVVVEMILGELGKIRSLERERMDEARWKGLWRGIQFDPR</sequence>
<evidence type="ECO:0000313" key="2">
    <source>
        <dbReference type="EMBL" id="OCT93696.1"/>
    </source>
</evidence>
<feature type="compositionally biased region" description="Polar residues" evidence="1">
    <location>
        <begin position="51"/>
        <end position="66"/>
    </location>
</feature>
<accession>A0A974DMY7</accession>
<feature type="compositionally biased region" description="Basic residues" evidence="1">
    <location>
        <begin position="101"/>
        <end position="113"/>
    </location>
</feature>
<evidence type="ECO:0000256" key="1">
    <source>
        <dbReference type="SAM" id="MobiDB-lite"/>
    </source>
</evidence>
<feature type="region of interest" description="Disordered" evidence="1">
    <location>
        <begin position="33"/>
        <end position="78"/>
    </location>
</feature>
<dbReference type="AlphaFoldDB" id="A0A974DMY7"/>
<protein>
    <submittedName>
        <fullName evidence="2">Uncharacterized protein</fullName>
    </submittedName>
</protein>
<dbReference type="EMBL" id="CM004468">
    <property type="protein sequence ID" value="OCT93696.1"/>
    <property type="molecule type" value="Genomic_DNA"/>
</dbReference>